<dbReference type="GO" id="GO:0005615">
    <property type="term" value="C:extracellular space"/>
    <property type="evidence" value="ECO:0007669"/>
    <property type="project" value="TreeGrafter"/>
</dbReference>
<dbReference type="InterPro" id="IPR023828">
    <property type="entry name" value="Peptidase_S8_Ser-AS"/>
</dbReference>
<dbReference type="FunFam" id="2.60.120.260:FF:000006">
    <property type="entry name" value="Proprotein convertase subtilisin/kexin type 5"/>
    <property type="match status" value="1"/>
</dbReference>
<keyword evidence="3" id="KW-0165">Cleavage on pair of basic residues</keyword>
<dbReference type="InterPro" id="IPR026489">
    <property type="entry name" value="CXC_dom"/>
</dbReference>
<evidence type="ECO:0000256" key="11">
    <source>
        <dbReference type="PROSITE-ProRule" id="PRU01240"/>
    </source>
</evidence>
<evidence type="ECO:0000256" key="3">
    <source>
        <dbReference type="ARBA" id="ARBA00022685"/>
    </source>
</evidence>
<feature type="compositionally biased region" description="Basic and acidic residues" evidence="13">
    <location>
        <begin position="214"/>
        <end position="231"/>
    </location>
</feature>
<dbReference type="InterPro" id="IPR034182">
    <property type="entry name" value="Kexin/furin"/>
</dbReference>
<keyword evidence="5" id="KW-0677">Repeat</keyword>
<dbReference type="GO" id="GO:0004252">
    <property type="term" value="F:serine-type endopeptidase activity"/>
    <property type="evidence" value="ECO:0007669"/>
    <property type="project" value="UniProtKB-UniRule"/>
</dbReference>
<dbReference type="PROSITE" id="PS00138">
    <property type="entry name" value="SUBTILASE_SER"/>
    <property type="match status" value="1"/>
</dbReference>
<evidence type="ECO:0000256" key="13">
    <source>
        <dbReference type="SAM" id="MobiDB-lite"/>
    </source>
</evidence>
<dbReference type="PROSITE" id="PS51892">
    <property type="entry name" value="SUBTILASE"/>
    <property type="match status" value="1"/>
</dbReference>
<feature type="active site" description="Charge relay system" evidence="10 11">
    <location>
        <position position="231"/>
    </location>
</feature>
<sequence>MRVIFLDMCFIPYSRADVVGQVSDTKMCLFFILILSTLEICQSLAPRNVYTNHWAVRIAGGQEEADKLAVKYGYNNYGQIGSLEDHYHFHHSRVVRRAAFSTRGAHSFIQMDPKVDWVQQQLVKQRVKRYIQRDTRSPDPNFVHFNDPKWSNMWYIHCTDKNNRCRSEMNILAAWQRGYTGKNVVVTILDDGIERNHPDLAQNYDQLASYDVNGNDHDPTPRYDSSNENKHGTRCAGEVAAVANNSHCIVGIAYNARIGGIRMLDGDVTDVVEAKSLGIRPDYIDIYSASWGPDDDGKTVDGPGPLAKQAFEMGIKKGRKGLGSIFVWASGNGGRQGDHCSCDGYTNSIYTISISSTTENGNKPWYLEVCSSTLATTYSSGEFYDRKIVTTDLRQRCTDGHTGTSVSAPMVAGVIALALEANPLVSWRDIQHLLVKTSRPVHLKANDWETNAAGHRVSHLYGFGLVDAEGMVVEAKKWRSVPTQHTCTRMSERRTRYIRADQSLNSTITSTGCTEQAEQHVSYVEHVVVKVLIVHPRRGDLEISLISPSGTRSQLLAKRLFDNSNEGFRNWEFMTVHCWGERAEGQWILEIIDSPSSLRNPEVLGKLKEWTLVLYGTSGHPYQSHGTQHSRSRMLEIPSPSRDPNEPEPPPEGLKHQEEEEEDYSGPCHSECGDQGCDGPDPDHCLNCIHYSLGSLKTGRTCVSHCPLGFYDNLEARRCRRCHKGCERCVGRTPTECRSCRRGLYFNPLNATCSETCPAGYFADDIQRKCLRCHENCMKCLRDSDRCTACNDGYSLAGMTCVPECANGTFFHLEEMKCSPCHTSCSTCTGQCPCHTSCSTCTGQCPCHTSCSTCTGQCPCHTSCSTCTGQCPCHTSCSTCTGQCPCHTSCSTCTGQCPCHTSCSTCTGQCPCHTSCSTCTGQCPCHTSCSTCTGQCPCHTSCSTCTGQCPCHTSCSTCTGQCPCHTCCSTCTGQCPCHISCSTCTGQCPCHTSCSTCTGPVTPPALPAQVLSHLLLYLHRSCHTSCSTCTGQCPCHTSCSTCTGQCPSHTSCSTCTGQCPYHTSCSTCTGQCPCHTSCSTCTGQCPCHTSCSTCTGQCPCHTSCSTCTGQCPSHTSCSTCTGQCPYHTSCSTCTGQCPCHTSCSTCTGQCPCHTSCSTCTGQCPCHTSCSTCTGQCPCHTSCSTCTGQCPCHTSCSTCTGQCPCHTSCSTCTGPVTPPALPAQVLSHLLLYLHRSVSLSHLLLYLHGSVSQSHILLYLHRSCHTSCSTCTGQCPCHTSCSTCTGQCPCHTSCSTCTGQCPCHTSCSTCTGQCPCHTSCSTCTGQCPCHTSCSTCTGQCPCHTSCSTCTGQCPCHTSCSTCTGQCPSHTSCSTCTGQCRCHTSCSTCTGQCPCHTSCSTCTGQCPCHTSCSTCTGQCPCHTSCSTCTGQCPCHTSCSTCTGQCPCHTSCSTCTGQCPCHTSCSTCTGPGKEECIQCAKDHLQQEWRCVQTCAPGYYSTEDAGYHQGMCHKCEENCLSCDGPGTTCVKCKDSYNLVSRTCIVNATCNNADEVFCEMVKSNRLCEKKLFRQFCCRTCLMTG</sequence>
<evidence type="ECO:0000256" key="1">
    <source>
        <dbReference type="ARBA" id="ARBA00011073"/>
    </source>
</evidence>
<dbReference type="InterPro" id="IPR000742">
    <property type="entry name" value="EGF"/>
</dbReference>
<dbReference type="Gene3D" id="2.10.220.10">
    <property type="entry name" value="Hormone Receptor, Insulin-like Growth Factor Receptor 1, Chain A, domain 2"/>
    <property type="match status" value="3"/>
</dbReference>
<keyword evidence="7 11" id="KW-0720">Serine protease</keyword>
<dbReference type="FunFam" id="3.30.70.850:FF:000001">
    <property type="entry name" value="Proprotein convertase subtilisin/kexin type 5"/>
    <property type="match status" value="1"/>
</dbReference>
<evidence type="ECO:0000259" key="14">
    <source>
        <dbReference type="PROSITE" id="PS50900"/>
    </source>
</evidence>
<dbReference type="Pfam" id="PF01483">
    <property type="entry name" value="P_proprotein"/>
    <property type="match status" value="1"/>
</dbReference>
<dbReference type="Pfam" id="PF16470">
    <property type="entry name" value="S8_pro-domain"/>
    <property type="match status" value="1"/>
</dbReference>
<dbReference type="PROSITE" id="PS51829">
    <property type="entry name" value="P_HOMO_B"/>
    <property type="match status" value="1"/>
</dbReference>
<keyword evidence="6 11" id="KW-0378">Hydrolase</keyword>
<evidence type="ECO:0000313" key="17">
    <source>
        <dbReference type="Proteomes" id="UP000808372"/>
    </source>
</evidence>
<dbReference type="SMART" id="SM00261">
    <property type="entry name" value="FU"/>
    <property type="match status" value="5"/>
</dbReference>
<evidence type="ECO:0000259" key="16">
    <source>
        <dbReference type="PROSITE" id="PS51829"/>
    </source>
</evidence>
<evidence type="ECO:0000256" key="4">
    <source>
        <dbReference type="ARBA" id="ARBA00022729"/>
    </source>
</evidence>
<dbReference type="Gene3D" id="3.30.70.850">
    <property type="entry name" value="Peptidase S8, pro-domain"/>
    <property type="match status" value="1"/>
</dbReference>
<dbReference type="InterPro" id="IPR036852">
    <property type="entry name" value="Peptidase_S8/S53_dom_sf"/>
</dbReference>
<dbReference type="InterPro" id="IPR038466">
    <property type="entry name" value="S8_pro-domain_sf"/>
</dbReference>
<dbReference type="CTD" id="5046"/>
<comment type="similarity">
    <text evidence="1 11 12">Belongs to the peptidase S8 family.</text>
</comment>
<feature type="active site" description="Charge relay system" evidence="10 11">
    <location>
        <position position="405"/>
    </location>
</feature>
<dbReference type="PROSITE" id="PS00137">
    <property type="entry name" value="SUBTILASE_HIS"/>
    <property type="match status" value="1"/>
</dbReference>
<evidence type="ECO:0000256" key="12">
    <source>
        <dbReference type="RuleBase" id="RU003355"/>
    </source>
</evidence>
<evidence type="ECO:0000256" key="10">
    <source>
        <dbReference type="PIRSR" id="PIRSR615500-1"/>
    </source>
</evidence>
<dbReference type="SUPFAM" id="SSF52743">
    <property type="entry name" value="Subtilisin-like"/>
    <property type="match status" value="1"/>
</dbReference>
<evidence type="ECO:0000256" key="5">
    <source>
        <dbReference type="ARBA" id="ARBA00022737"/>
    </source>
</evidence>
<dbReference type="GO" id="GO:0009986">
    <property type="term" value="C:cell surface"/>
    <property type="evidence" value="ECO:0007669"/>
    <property type="project" value="TreeGrafter"/>
</dbReference>
<dbReference type="Pfam" id="PF00082">
    <property type="entry name" value="Peptidase_S8"/>
    <property type="match status" value="1"/>
</dbReference>
<feature type="active site" description="Charge relay system" evidence="10 11">
    <location>
        <position position="190"/>
    </location>
</feature>
<feature type="domain" description="P/Homo B" evidence="16">
    <location>
        <begin position="480"/>
        <end position="620"/>
    </location>
</feature>
<keyword evidence="8" id="KW-0865">Zymogen</keyword>
<dbReference type="InterPro" id="IPR015500">
    <property type="entry name" value="Peptidase_S8_subtilisin-rel"/>
</dbReference>
<dbReference type="GO" id="GO:0016020">
    <property type="term" value="C:membrane"/>
    <property type="evidence" value="ECO:0007669"/>
    <property type="project" value="TreeGrafter"/>
</dbReference>
<evidence type="ECO:0000256" key="6">
    <source>
        <dbReference type="ARBA" id="ARBA00022801"/>
    </source>
</evidence>
<dbReference type="PROSITE" id="PS51633">
    <property type="entry name" value="CXC"/>
    <property type="match status" value="2"/>
</dbReference>
<dbReference type="CDD" id="cd00064">
    <property type="entry name" value="FU"/>
    <property type="match status" value="3"/>
</dbReference>
<organism evidence="17 18">
    <name type="scientific">Salvelinus namaycush</name>
    <name type="common">Lake trout</name>
    <name type="synonym">Salmo namaycush</name>
    <dbReference type="NCBI Taxonomy" id="8040"/>
    <lineage>
        <taxon>Eukaryota</taxon>
        <taxon>Metazoa</taxon>
        <taxon>Chordata</taxon>
        <taxon>Craniata</taxon>
        <taxon>Vertebrata</taxon>
        <taxon>Euteleostomi</taxon>
        <taxon>Actinopterygii</taxon>
        <taxon>Neopterygii</taxon>
        <taxon>Teleostei</taxon>
        <taxon>Protacanthopterygii</taxon>
        <taxon>Salmoniformes</taxon>
        <taxon>Salmonidae</taxon>
        <taxon>Salmoninae</taxon>
        <taxon>Salvelinus</taxon>
    </lineage>
</organism>
<feature type="domain" description="PLAC" evidence="14">
    <location>
        <begin position="1540"/>
        <end position="1578"/>
    </location>
</feature>
<protein>
    <submittedName>
        <fullName evidence="18">Proprotein convertase subtilisin/kexin type 6 isoform X1</fullName>
    </submittedName>
</protein>
<reference evidence="18" key="1">
    <citation type="submission" date="2025-08" db="UniProtKB">
        <authorList>
            <consortium name="RefSeq"/>
        </authorList>
    </citation>
    <scope>IDENTIFICATION</scope>
    <source>
        <tissue evidence="18">White muscle</tissue>
    </source>
</reference>
<keyword evidence="17" id="KW-1185">Reference proteome</keyword>
<dbReference type="GO" id="GO:0016486">
    <property type="term" value="P:peptide hormone processing"/>
    <property type="evidence" value="ECO:0007669"/>
    <property type="project" value="TreeGrafter"/>
</dbReference>
<evidence type="ECO:0000259" key="15">
    <source>
        <dbReference type="PROSITE" id="PS51633"/>
    </source>
</evidence>
<keyword evidence="4" id="KW-0732">Signal</keyword>
<keyword evidence="9" id="KW-0325">Glycoprotein</keyword>
<dbReference type="Proteomes" id="UP000808372">
    <property type="component" value="Chromosome 30"/>
</dbReference>
<dbReference type="SMART" id="SM00181">
    <property type="entry name" value="EGF"/>
    <property type="match status" value="4"/>
</dbReference>
<dbReference type="InterPro" id="IPR010909">
    <property type="entry name" value="PLAC"/>
</dbReference>
<dbReference type="PRINTS" id="PR00723">
    <property type="entry name" value="SUBTILISIN"/>
</dbReference>
<dbReference type="Gene3D" id="3.40.50.200">
    <property type="entry name" value="Peptidase S8/S53 domain"/>
    <property type="match status" value="1"/>
</dbReference>
<dbReference type="SUPFAM" id="SSF57184">
    <property type="entry name" value="Growth factor receptor domain"/>
    <property type="match status" value="2"/>
</dbReference>
<feature type="region of interest" description="Disordered" evidence="13">
    <location>
        <begin position="621"/>
        <end position="667"/>
    </location>
</feature>
<dbReference type="CDD" id="cd04059">
    <property type="entry name" value="Peptidases_S8_Protein_convertases_Kexins_Furin-like"/>
    <property type="match status" value="1"/>
</dbReference>
<evidence type="ECO:0000256" key="7">
    <source>
        <dbReference type="ARBA" id="ARBA00022825"/>
    </source>
</evidence>
<dbReference type="InterPro" id="IPR022398">
    <property type="entry name" value="Peptidase_S8_His-AS"/>
</dbReference>
<dbReference type="PROSITE" id="PS00136">
    <property type="entry name" value="SUBTILASE_ASP"/>
    <property type="match status" value="1"/>
</dbReference>
<dbReference type="FunFam" id="3.40.50.200:FF:000002">
    <property type="entry name" value="Proprotein convertase subtilisin/kexin type 5"/>
    <property type="match status" value="1"/>
</dbReference>
<dbReference type="InterPro" id="IPR023827">
    <property type="entry name" value="Peptidase_S8_Asp-AS"/>
</dbReference>
<accession>A0A8U0PIR3</accession>
<feature type="domain" description="CXC" evidence="15">
    <location>
        <begin position="1370"/>
        <end position="1476"/>
    </location>
</feature>
<dbReference type="RefSeq" id="XP_038825007.1">
    <property type="nucleotide sequence ID" value="XM_038969079.1"/>
</dbReference>
<dbReference type="InterPro" id="IPR000209">
    <property type="entry name" value="Peptidase_S8/S53_dom"/>
</dbReference>
<dbReference type="InterPro" id="IPR009030">
    <property type="entry name" value="Growth_fac_rcpt_cys_sf"/>
</dbReference>
<evidence type="ECO:0000313" key="18">
    <source>
        <dbReference type="RefSeq" id="XP_038825007.1"/>
    </source>
</evidence>
<dbReference type="InterPro" id="IPR006212">
    <property type="entry name" value="Furin_repeat"/>
</dbReference>
<dbReference type="InterPro" id="IPR008979">
    <property type="entry name" value="Galactose-bd-like_sf"/>
</dbReference>
<evidence type="ECO:0000256" key="2">
    <source>
        <dbReference type="ARBA" id="ARBA00022670"/>
    </source>
</evidence>
<gene>
    <name evidence="18" type="primary">pcsk6</name>
</gene>
<name>A0A8U0PIR3_SALNM</name>
<dbReference type="InterPro" id="IPR002884">
    <property type="entry name" value="P_dom"/>
</dbReference>
<dbReference type="GeneID" id="120024794"/>
<dbReference type="SUPFAM" id="SSF49785">
    <property type="entry name" value="Galactose-binding domain-like"/>
    <property type="match status" value="1"/>
</dbReference>
<feature type="region of interest" description="Disordered" evidence="13">
    <location>
        <begin position="209"/>
        <end position="231"/>
    </location>
</feature>
<keyword evidence="2 11" id="KW-0645">Protease</keyword>
<feature type="domain" description="CXC" evidence="15">
    <location>
        <begin position="877"/>
        <end position="985"/>
    </location>
</feature>
<dbReference type="Gene3D" id="2.60.120.260">
    <property type="entry name" value="Galactose-binding domain-like"/>
    <property type="match status" value="1"/>
</dbReference>
<evidence type="ECO:0000256" key="9">
    <source>
        <dbReference type="ARBA" id="ARBA00023180"/>
    </source>
</evidence>
<dbReference type="PANTHER" id="PTHR42884">
    <property type="entry name" value="PROPROTEIN CONVERTASE SUBTILISIN/KEXIN-RELATED"/>
    <property type="match status" value="1"/>
</dbReference>
<dbReference type="InterPro" id="IPR032815">
    <property type="entry name" value="S8_pro-domain"/>
</dbReference>
<dbReference type="PANTHER" id="PTHR42884:SF8">
    <property type="entry name" value="PROPROTEIN CONVERTASE SUBTILISIN_KEXIN TYPE 6"/>
    <property type="match status" value="1"/>
</dbReference>
<dbReference type="KEGG" id="snh:120024794"/>
<dbReference type="SUPFAM" id="SSF54897">
    <property type="entry name" value="Protease propeptides/inhibitors"/>
    <property type="match status" value="1"/>
</dbReference>
<dbReference type="PROSITE" id="PS50900">
    <property type="entry name" value="PLAC"/>
    <property type="match status" value="1"/>
</dbReference>
<evidence type="ECO:0000256" key="8">
    <source>
        <dbReference type="ARBA" id="ARBA00023145"/>
    </source>
</evidence>
<proteinExistence type="inferred from homology"/>